<keyword evidence="2 5" id="KW-0808">Transferase</keyword>
<dbReference type="PANTHER" id="PTHR42681:SF1">
    <property type="entry name" value="MALONYL-COA-ACYL CARRIER PROTEIN TRANSACYLASE, MITOCHONDRIAL"/>
    <property type="match status" value="1"/>
</dbReference>
<evidence type="ECO:0000256" key="2">
    <source>
        <dbReference type="ARBA" id="ARBA00022679"/>
    </source>
</evidence>
<proteinExistence type="predicted"/>
<evidence type="ECO:0000256" key="3">
    <source>
        <dbReference type="ARBA" id="ARBA00023315"/>
    </source>
</evidence>
<feature type="non-terminal residue" evidence="5">
    <location>
        <position position="52"/>
    </location>
</feature>
<evidence type="ECO:0000256" key="4">
    <source>
        <dbReference type="ARBA" id="ARBA00048462"/>
    </source>
</evidence>
<dbReference type="GO" id="GO:0006633">
    <property type="term" value="P:fatty acid biosynthetic process"/>
    <property type="evidence" value="ECO:0007669"/>
    <property type="project" value="TreeGrafter"/>
</dbReference>
<dbReference type="InterPro" id="IPR050858">
    <property type="entry name" value="Mal-CoA-ACP_Trans/PKS_FabD"/>
</dbReference>
<dbReference type="Gene3D" id="3.40.366.10">
    <property type="entry name" value="Malonyl-Coenzyme A Acyl Carrier Protein, domain 2"/>
    <property type="match status" value="1"/>
</dbReference>
<keyword evidence="3 5" id="KW-0012">Acyltransferase</keyword>
<dbReference type="GO" id="GO:0004314">
    <property type="term" value="F:[acyl-carrier-protein] S-malonyltransferase activity"/>
    <property type="evidence" value="ECO:0007669"/>
    <property type="project" value="UniProtKB-EC"/>
</dbReference>
<sequence>MKAYVFPGQGSQYKGMGKGLFEQYGDMVQQADTVLGYSIAELCLDDPERKLG</sequence>
<comment type="catalytic activity">
    <reaction evidence="4">
        <text>holo-[ACP] + malonyl-CoA = malonyl-[ACP] + CoA</text>
        <dbReference type="Rhea" id="RHEA:41792"/>
        <dbReference type="Rhea" id="RHEA-COMP:9623"/>
        <dbReference type="Rhea" id="RHEA-COMP:9685"/>
        <dbReference type="ChEBI" id="CHEBI:57287"/>
        <dbReference type="ChEBI" id="CHEBI:57384"/>
        <dbReference type="ChEBI" id="CHEBI:64479"/>
        <dbReference type="ChEBI" id="CHEBI:78449"/>
        <dbReference type="EC" id="2.3.1.39"/>
    </reaction>
</comment>
<reference evidence="5" key="1">
    <citation type="submission" date="2018-06" db="EMBL/GenBank/DDBJ databases">
        <authorList>
            <person name="Zhirakovskaya E."/>
        </authorList>
    </citation>
    <scope>NUCLEOTIDE SEQUENCE</scope>
</reference>
<evidence type="ECO:0000313" key="5">
    <source>
        <dbReference type="EMBL" id="VAX02165.1"/>
    </source>
</evidence>
<dbReference type="InterPro" id="IPR016035">
    <property type="entry name" value="Acyl_Trfase/lysoPLipase"/>
</dbReference>
<protein>
    <recommendedName>
        <fullName evidence="1">[acyl-carrier-protein] S-malonyltransferase</fullName>
        <ecNumber evidence="1">2.3.1.39</ecNumber>
    </recommendedName>
</protein>
<dbReference type="PANTHER" id="PTHR42681">
    <property type="entry name" value="MALONYL-COA-ACYL CARRIER PROTEIN TRANSACYLASE, MITOCHONDRIAL"/>
    <property type="match status" value="1"/>
</dbReference>
<gene>
    <name evidence="5" type="ORF">MNBD_GAMMA19-265</name>
</gene>
<evidence type="ECO:0000256" key="1">
    <source>
        <dbReference type="ARBA" id="ARBA00013258"/>
    </source>
</evidence>
<organism evidence="5">
    <name type="scientific">hydrothermal vent metagenome</name>
    <dbReference type="NCBI Taxonomy" id="652676"/>
    <lineage>
        <taxon>unclassified sequences</taxon>
        <taxon>metagenomes</taxon>
        <taxon>ecological metagenomes</taxon>
    </lineage>
</organism>
<dbReference type="SUPFAM" id="SSF52151">
    <property type="entry name" value="FabD/lysophospholipase-like"/>
    <property type="match status" value="1"/>
</dbReference>
<dbReference type="AlphaFoldDB" id="A0A3B1B773"/>
<dbReference type="GO" id="GO:0005829">
    <property type="term" value="C:cytosol"/>
    <property type="evidence" value="ECO:0007669"/>
    <property type="project" value="TreeGrafter"/>
</dbReference>
<dbReference type="EC" id="2.3.1.39" evidence="1"/>
<dbReference type="InterPro" id="IPR001227">
    <property type="entry name" value="Ac_transferase_dom_sf"/>
</dbReference>
<dbReference type="EMBL" id="UOFV01000293">
    <property type="protein sequence ID" value="VAX02165.1"/>
    <property type="molecule type" value="Genomic_DNA"/>
</dbReference>
<name>A0A3B1B773_9ZZZZ</name>
<accession>A0A3B1B773</accession>